<dbReference type="AlphaFoldDB" id="A0A941GTB4"/>
<sequence>MSVVVIGDRSVGKSSTVLELANPYNKNCVEIVEPDYETLRENYINPDTNQMVPTRTEEQQPLVLNVQLPGGEKQVNSVWIDTPGEMWDSPQWRQENPAAWQDFKTRLNECVGIILLLPPHRDLVSPNLLNVANDHHTLNRDDLLNFQAWENRLGKWLDFFLQDCSQVEHIAICLHKADLFCNVDKVSREFQYNYAGGTQWWKFNETARKKYFYQVEKNIKNYHQRGGKPIQFFITSIKNRGLLELPWLYLSPYILYQDHNSY</sequence>
<dbReference type="EMBL" id="JADQBC010000008">
    <property type="protein sequence ID" value="MBR8826665.1"/>
    <property type="molecule type" value="Genomic_DNA"/>
</dbReference>
<dbReference type="SUPFAM" id="SSF52540">
    <property type="entry name" value="P-loop containing nucleoside triphosphate hydrolases"/>
    <property type="match status" value="1"/>
</dbReference>
<reference evidence="1" key="1">
    <citation type="submission" date="2021-02" db="EMBL/GenBank/DDBJ databases">
        <title>Metagenome analyses of Stigonema ocellatum DSM 106950, Chlorogloea purpurea SAG 13.99 and Gomphosphaeria aponina DSM 107014.</title>
        <authorList>
            <person name="Marter P."/>
            <person name="Huang S."/>
        </authorList>
    </citation>
    <scope>NUCLEOTIDE SEQUENCE</scope>
    <source>
        <strain evidence="1">JP213</strain>
    </source>
</reference>
<gene>
    <name evidence="1" type="ORF">DSM107014_01960</name>
</gene>
<protein>
    <submittedName>
        <fullName evidence="1">Uncharacterized protein</fullName>
    </submittedName>
</protein>
<evidence type="ECO:0000313" key="2">
    <source>
        <dbReference type="Proteomes" id="UP000767446"/>
    </source>
</evidence>
<proteinExistence type="predicted"/>
<dbReference type="Proteomes" id="UP000767446">
    <property type="component" value="Unassembled WGS sequence"/>
</dbReference>
<name>A0A941GTB4_9CHRO</name>
<organism evidence="1 2">
    <name type="scientific">Gomphosphaeria aponina SAG 52.96 = DSM 107014</name>
    <dbReference type="NCBI Taxonomy" id="1521640"/>
    <lineage>
        <taxon>Bacteria</taxon>
        <taxon>Bacillati</taxon>
        <taxon>Cyanobacteriota</taxon>
        <taxon>Cyanophyceae</taxon>
        <taxon>Oscillatoriophycideae</taxon>
        <taxon>Chroococcales</taxon>
        <taxon>Gomphosphaeriaceae</taxon>
        <taxon>Gomphosphaeria</taxon>
    </lineage>
</organism>
<accession>A0A941GTB4</accession>
<comment type="caution">
    <text evidence="1">The sequence shown here is derived from an EMBL/GenBank/DDBJ whole genome shotgun (WGS) entry which is preliminary data.</text>
</comment>
<dbReference type="Gene3D" id="3.40.50.300">
    <property type="entry name" value="P-loop containing nucleotide triphosphate hydrolases"/>
    <property type="match status" value="1"/>
</dbReference>
<evidence type="ECO:0000313" key="1">
    <source>
        <dbReference type="EMBL" id="MBR8826665.1"/>
    </source>
</evidence>
<dbReference type="InterPro" id="IPR027417">
    <property type="entry name" value="P-loop_NTPase"/>
</dbReference>